<protein>
    <submittedName>
        <fullName evidence="2">Uncharacterized protein</fullName>
    </submittedName>
</protein>
<organism evidence="2 3">
    <name type="scientific">Caerostris extrusa</name>
    <name type="common">Bark spider</name>
    <name type="synonym">Caerostris bankana</name>
    <dbReference type="NCBI Taxonomy" id="172846"/>
    <lineage>
        <taxon>Eukaryota</taxon>
        <taxon>Metazoa</taxon>
        <taxon>Ecdysozoa</taxon>
        <taxon>Arthropoda</taxon>
        <taxon>Chelicerata</taxon>
        <taxon>Arachnida</taxon>
        <taxon>Araneae</taxon>
        <taxon>Araneomorphae</taxon>
        <taxon>Entelegynae</taxon>
        <taxon>Araneoidea</taxon>
        <taxon>Araneidae</taxon>
        <taxon>Caerostris</taxon>
    </lineage>
</organism>
<gene>
    <name evidence="2" type="ORF">CEXT_687411</name>
</gene>
<proteinExistence type="predicted"/>
<feature type="non-terminal residue" evidence="2">
    <location>
        <position position="1"/>
    </location>
</feature>
<feature type="region of interest" description="Disordered" evidence="1">
    <location>
        <begin position="58"/>
        <end position="105"/>
    </location>
</feature>
<comment type="caution">
    <text evidence="2">The sequence shown here is derived from an EMBL/GenBank/DDBJ whole genome shotgun (WGS) entry which is preliminary data.</text>
</comment>
<dbReference type="Proteomes" id="UP001054945">
    <property type="component" value="Unassembled WGS sequence"/>
</dbReference>
<reference evidence="2 3" key="1">
    <citation type="submission" date="2021-06" db="EMBL/GenBank/DDBJ databases">
        <title>Caerostris extrusa draft genome.</title>
        <authorList>
            <person name="Kono N."/>
            <person name="Arakawa K."/>
        </authorList>
    </citation>
    <scope>NUCLEOTIDE SEQUENCE [LARGE SCALE GENOMIC DNA]</scope>
</reference>
<evidence type="ECO:0000313" key="2">
    <source>
        <dbReference type="EMBL" id="GIY73010.1"/>
    </source>
</evidence>
<keyword evidence="3" id="KW-1185">Reference proteome</keyword>
<sequence length="105" mass="11467">LQTVELVANFDSAAQVGSFPDFPVTRPYLNKTRAHPLIDEIINHNLLLRFSASVHVSTSPISSHTDIPVDISETRGTTPRKASSSSHPAPNPPAKDTSAWPRRTQ</sequence>
<accession>A0AAV4VSX4</accession>
<name>A0AAV4VSX4_CAEEX</name>
<evidence type="ECO:0000313" key="3">
    <source>
        <dbReference type="Proteomes" id="UP001054945"/>
    </source>
</evidence>
<dbReference type="AlphaFoldDB" id="A0AAV4VSX4"/>
<dbReference type="EMBL" id="BPLR01015022">
    <property type="protein sequence ID" value="GIY73010.1"/>
    <property type="molecule type" value="Genomic_DNA"/>
</dbReference>
<evidence type="ECO:0000256" key="1">
    <source>
        <dbReference type="SAM" id="MobiDB-lite"/>
    </source>
</evidence>